<feature type="transmembrane region" description="Helical" evidence="1">
    <location>
        <begin position="152"/>
        <end position="172"/>
    </location>
</feature>
<keyword evidence="1" id="KW-0812">Transmembrane</keyword>
<gene>
    <name evidence="2" type="ORF">LBRM2904_20.2190</name>
</gene>
<name>A0A3P3Z4W4_LEIBR</name>
<feature type="transmembrane region" description="Helical" evidence="1">
    <location>
        <begin position="108"/>
        <end position="132"/>
    </location>
</feature>
<organism evidence="2 3">
    <name type="scientific">Leishmania braziliensis MHOM/BR/75/M2904</name>
    <dbReference type="NCBI Taxonomy" id="420245"/>
    <lineage>
        <taxon>Eukaryota</taxon>
        <taxon>Discoba</taxon>
        <taxon>Euglenozoa</taxon>
        <taxon>Kinetoplastea</taxon>
        <taxon>Metakinetoplastina</taxon>
        <taxon>Trypanosomatida</taxon>
        <taxon>Trypanosomatidae</taxon>
        <taxon>Leishmaniinae</taxon>
        <taxon>Leishmania</taxon>
        <taxon>Leishmania braziliensis species complex</taxon>
    </lineage>
</organism>
<keyword evidence="1" id="KW-1133">Transmembrane helix</keyword>
<dbReference type="EMBL" id="LS997619">
    <property type="protein sequence ID" value="SYZ65180.1"/>
    <property type="molecule type" value="Genomic_DNA"/>
</dbReference>
<dbReference type="Pfam" id="PF07344">
    <property type="entry name" value="Amastin"/>
    <property type="match status" value="1"/>
</dbReference>
<proteinExistence type="predicted"/>
<dbReference type="PANTHER" id="PTHR33297:SF4">
    <property type="entry name" value="AMASTIN"/>
    <property type="match status" value="1"/>
</dbReference>
<evidence type="ECO:0000256" key="1">
    <source>
        <dbReference type="SAM" id="Phobius"/>
    </source>
</evidence>
<evidence type="ECO:0000313" key="3">
    <source>
        <dbReference type="Proteomes" id="UP000319462"/>
    </source>
</evidence>
<sequence length="204" mass="22696">MELNIALLFYAVVQFIAFFFVLVATPIDMFRSRGHIGEFPSCLTLWGFKRDCYSISADGTPSEIWAECPGRLMRFRIAEALAIVSILVYGAAFALGVIMLFCCSCLRFVCVALNILGVATLCVVWAAMAQIYHQDEIETCPALQMSMNYGGGFTLFVLAWVLEILNIFFLLLPSTAKVSDEGMSVENYSYGSSEGDWNDHKSQK</sequence>
<evidence type="ECO:0000313" key="2">
    <source>
        <dbReference type="EMBL" id="SYZ65180.1"/>
    </source>
</evidence>
<dbReference type="Proteomes" id="UP000319462">
    <property type="component" value="Chromosome 20"/>
</dbReference>
<dbReference type="PANTHER" id="PTHR33297">
    <property type="entry name" value="AMASTIN-LIKE SURFACE PROTEIN-LIKE PROTEIN-RELATED"/>
    <property type="match status" value="1"/>
</dbReference>
<accession>A0A3P3Z4W4</accession>
<keyword evidence="1" id="KW-0472">Membrane</keyword>
<protein>
    <submittedName>
        <fullName evidence="2">Amastin-like_surface_protein</fullName>
    </submittedName>
</protein>
<feature type="transmembrane region" description="Helical" evidence="1">
    <location>
        <begin position="80"/>
        <end position="101"/>
    </location>
</feature>
<dbReference type="AlphaFoldDB" id="A0A3P3Z4W4"/>
<feature type="transmembrane region" description="Helical" evidence="1">
    <location>
        <begin position="7"/>
        <end position="27"/>
    </location>
</feature>
<reference evidence="2 3" key="1">
    <citation type="submission" date="2018-09" db="EMBL/GenBank/DDBJ databases">
        <authorList>
            <person name="Peiro R."/>
            <person name="Begona"/>
            <person name="Cbmso G."/>
            <person name="Lopez M."/>
            <person name="Gonzalez S."/>
        </authorList>
    </citation>
    <scope>NUCLEOTIDE SEQUENCE [LARGE SCALE GENOMIC DNA]</scope>
</reference>
<dbReference type="InterPro" id="IPR009944">
    <property type="entry name" value="Amastin"/>
</dbReference>